<evidence type="ECO:0000313" key="8">
    <source>
        <dbReference type="EMBL" id="CAH0560976.1"/>
    </source>
</evidence>
<dbReference type="InterPro" id="IPR003108">
    <property type="entry name" value="GAR_dom"/>
</dbReference>
<dbReference type="CDD" id="cd21204">
    <property type="entry name" value="CH_GAS2-like"/>
    <property type="match status" value="1"/>
</dbReference>
<evidence type="ECO:0000259" key="6">
    <source>
        <dbReference type="PROSITE" id="PS50021"/>
    </source>
</evidence>
<dbReference type="SMART" id="SM00243">
    <property type="entry name" value="GAS2"/>
    <property type="match status" value="1"/>
</dbReference>
<dbReference type="InterPro" id="IPR001715">
    <property type="entry name" value="CH_dom"/>
</dbReference>
<sequence>MAFGRNNLANRNRNSWGPMSLSFPRRDPDEEYAEECTERMMNAQSRQLDPLKEDLADWLNKTLDIDYIKRENFLDILDNGAVLCHLAHIVHDFAVGAFNRGAYKGKIPVIKTKCFEKAARRSFYSRDNMENFIKFCRSLGVHENLLFESDDLVLHNQPRNVILCLLEVARIATKFGVEPPGLVQLEKEIAEQEINNSAGDSMLSWQFQAATPPRVDSSLKMKHSNSTSAISAYASWNGPNMILTPERGAGDGLSSLQMATPSGASDGVPSDNTEDDDWSRGSGEDPDLSVVVDSRSHTPGPAGDGHRLTELDRKVQTAARLMQRNCNCSSGKCNKLNVSKVGEGKYNIAGKNVFIRLLKGRHMMVRVGGGWDTLDHFLLRHDPCQVKVVSRDTGSRPASASKYLTIRAKYRSPPPAREGATRQ</sequence>
<dbReference type="PROSITE" id="PS51460">
    <property type="entry name" value="GAR"/>
    <property type="match status" value="1"/>
</dbReference>
<dbReference type="PANTHER" id="PTHR46756:SF13">
    <property type="entry name" value="GROWTH ARREST-SPECIFIC PROTEIN 2"/>
    <property type="match status" value="1"/>
</dbReference>
<feature type="region of interest" description="Disordered" evidence="5">
    <location>
        <begin position="244"/>
        <end position="307"/>
    </location>
</feature>
<evidence type="ECO:0000256" key="2">
    <source>
        <dbReference type="ARBA" id="ARBA00022490"/>
    </source>
</evidence>
<dbReference type="AlphaFoldDB" id="A0A9P0BDZ0"/>
<dbReference type="Gene3D" id="3.30.920.20">
    <property type="entry name" value="Gas2-like domain"/>
    <property type="match status" value="1"/>
</dbReference>
<dbReference type="InterPro" id="IPR036872">
    <property type="entry name" value="CH_dom_sf"/>
</dbReference>
<keyword evidence="9" id="KW-1185">Reference proteome</keyword>
<feature type="compositionally biased region" description="Polar residues" evidence="5">
    <location>
        <begin position="254"/>
        <end position="263"/>
    </location>
</feature>
<dbReference type="Gene3D" id="1.10.418.10">
    <property type="entry name" value="Calponin-like domain"/>
    <property type="match status" value="1"/>
</dbReference>
<dbReference type="GO" id="GO:0005884">
    <property type="term" value="C:actin filament"/>
    <property type="evidence" value="ECO:0007669"/>
    <property type="project" value="TreeGrafter"/>
</dbReference>
<evidence type="ECO:0000256" key="4">
    <source>
        <dbReference type="ARBA" id="ARBA00038441"/>
    </source>
</evidence>
<comment type="subcellular location">
    <subcellularLocation>
        <location evidence="1">Cytoplasm</location>
        <location evidence="1">Cytoskeleton</location>
    </subcellularLocation>
</comment>
<dbReference type="Pfam" id="PF02187">
    <property type="entry name" value="GAS2"/>
    <property type="match status" value="1"/>
</dbReference>
<feature type="domain" description="GAR" evidence="7">
    <location>
        <begin position="309"/>
        <end position="385"/>
    </location>
</feature>
<evidence type="ECO:0000256" key="5">
    <source>
        <dbReference type="SAM" id="MobiDB-lite"/>
    </source>
</evidence>
<dbReference type="SUPFAM" id="SSF143575">
    <property type="entry name" value="GAS2 domain-like"/>
    <property type="match status" value="1"/>
</dbReference>
<dbReference type="GO" id="GO:0008017">
    <property type="term" value="F:microtubule binding"/>
    <property type="evidence" value="ECO:0007669"/>
    <property type="project" value="InterPro"/>
</dbReference>
<gene>
    <name evidence="8" type="ORF">MELIAE_LOCUS10634</name>
</gene>
<proteinExistence type="inferred from homology"/>
<protein>
    <submittedName>
        <fullName evidence="8">Uncharacterized protein</fullName>
    </submittedName>
</protein>
<dbReference type="EMBL" id="OV121138">
    <property type="protein sequence ID" value="CAH0560976.1"/>
    <property type="molecule type" value="Genomic_DNA"/>
</dbReference>
<dbReference type="Pfam" id="PF00307">
    <property type="entry name" value="CH"/>
    <property type="match status" value="1"/>
</dbReference>
<dbReference type="PROSITE" id="PS50021">
    <property type="entry name" value="CH"/>
    <property type="match status" value="1"/>
</dbReference>
<dbReference type="InterPro" id="IPR036534">
    <property type="entry name" value="GAR_dom_sf"/>
</dbReference>
<evidence type="ECO:0000256" key="3">
    <source>
        <dbReference type="ARBA" id="ARBA00023212"/>
    </source>
</evidence>
<evidence type="ECO:0000259" key="7">
    <source>
        <dbReference type="PROSITE" id="PS51460"/>
    </source>
</evidence>
<comment type="similarity">
    <text evidence="4">Belongs to the GAS2 family.</text>
</comment>
<dbReference type="GO" id="GO:0051015">
    <property type="term" value="F:actin filament binding"/>
    <property type="evidence" value="ECO:0007669"/>
    <property type="project" value="TreeGrafter"/>
</dbReference>
<dbReference type="SMART" id="SM00033">
    <property type="entry name" value="CH"/>
    <property type="match status" value="1"/>
</dbReference>
<dbReference type="OrthoDB" id="206130at2759"/>
<evidence type="ECO:0000256" key="1">
    <source>
        <dbReference type="ARBA" id="ARBA00004245"/>
    </source>
</evidence>
<reference evidence="8" key="1">
    <citation type="submission" date="2021-12" db="EMBL/GenBank/DDBJ databases">
        <authorList>
            <person name="King R."/>
        </authorList>
    </citation>
    <scope>NUCLEOTIDE SEQUENCE</scope>
</reference>
<name>A0A9P0BDZ0_BRAAE</name>
<dbReference type="Proteomes" id="UP001154078">
    <property type="component" value="Chromosome 7"/>
</dbReference>
<dbReference type="PANTHER" id="PTHR46756">
    <property type="entry name" value="TRANSGELIN"/>
    <property type="match status" value="1"/>
</dbReference>
<dbReference type="GO" id="GO:0008093">
    <property type="term" value="F:cytoskeletal anchor activity"/>
    <property type="evidence" value="ECO:0007669"/>
    <property type="project" value="TreeGrafter"/>
</dbReference>
<organism evidence="8 9">
    <name type="scientific">Brassicogethes aeneus</name>
    <name type="common">Rape pollen beetle</name>
    <name type="synonym">Meligethes aeneus</name>
    <dbReference type="NCBI Taxonomy" id="1431903"/>
    <lineage>
        <taxon>Eukaryota</taxon>
        <taxon>Metazoa</taxon>
        <taxon>Ecdysozoa</taxon>
        <taxon>Arthropoda</taxon>
        <taxon>Hexapoda</taxon>
        <taxon>Insecta</taxon>
        <taxon>Pterygota</taxon>
        <taxon>Neoptera</taxon>
        <taxon>Endopterygota</taxon>
        <taxon>Coleoptera</taxon>
        <taxon>Polyphaga</taxon>
        <taxon>Cucujiformia</taxon>
        <taxon>Nitidulidae</taxon>
        <taxon>Meligethinae</taxon>
        <taxon>Brassicogethes</taxon>
    </lineage>
</organism>
<dbReference type="SUPFAM" id="SSF47576">
    <property type="entry name" value="Calponin-homology domain, CH-domain"/>
    <property type="match status" value="1"/>
</dbReference>
<feature type="domain" description="Calponin-homology (CH)" evidence="6">
    <location>
        <begin position="49"/>
        <end position="172"/>
    </location>
</feature>
<dbReference type="GO" id="GO:0051764">
    <property type="term" value="P:actin crosslink formation"/>
    <property type="evidence" value="ECO:0007669"/>
    <property type="project" value="TreeGrafter"/>
</dbReference>
<keyword evidence="3" id="KW-0206">Cytoskeleton</keyword>
<keyword evidence="2" id="KW-0963">Cytoplasm</keyword>
<accession>A0A9P0BDZ0</accession>
<evidence type="ECO:0000313" key="9">
    <source>
        <dbReference type="Proteomes" id="UP001154078"/>
    </source>
</evidence>